<dbReference type="InterPro" id="IPR039422">
    <property type="entry name" value="MarR/SlyA-like"/>
</dbReference>
<proteinExistence type="predicted"/>
<dbReference type="GO" id="GO:0003700">
    <property type="term" value="F:DNA-binding transcription factor activity"/>
    <property type="evidence" value="ECO:0007669"/>
    <property type="project" value="InterPro"/>
</dbReference>
<feature type="domain" description="HTH marR-type" evidence="1">
    <location>
        <begin position="11"/>
        <end position="150"/>
    </location>
</feature>
<evidence type="ECO:0000313" key="2">
    <source>
        <dbReference type="EMBL" id="PJJ81244.1"/>
    </source>
</evidence>
<evidence type="ECO:0000259" key="1">
    <source>
        <dbReference type="PROSITE" id="PS50995"/>
    </source>
</evidence>
<keyword evidence="3" id="KW-1185">Reference proteome</keyword>
<keyword evidence="2" id="KW-0238">DNA-binding</keyword>
<dbReference type="Proteomes" id="UP000231742">
    <property type="component" value="Unassembled WGS sequence"/>
</dbReference>
<sequence>MTNAREMDDRENAVWRGFVSATQQLVSSLDKQLVQDAQLSGPEHAVLTALAEHAEQSDTLVRARDLGLSLGWDRSRLSHLLKRMEARGLLERTSCPSDARGLDVQITAAGLEAVQQASSGYAEFVRTHFFDVLTPQEQDALASVSRKIKSTLEPQCDSEAGAA</sequence>
<dbReference type="PRINTS" id="PR00598">
    <property type="entry name" value="HTHMARR"/>
</dbReference>
<dbReference type="GO" id="GO:0006950">
    <property type="term" value="P:response to stress"/>
    <property type="evidence" value="ECO:0007669"/>
    <property type="project" value="TreeGrafter"/>
</dbReference>
<dbReference type="OrthoDB" id="8635520at2"/>
<comment type="caution">
    <text evidence="2">The sequence shown here is derived from an EMBL/GenBank/DDBJ whole genome shotgun (WGS) entry which is preliminary data.</text>
</comment>
<dbReference type="EMBL" id="PGFH01000001">
    <property type="protein sequence ID" value="PJJ81244.1"/>
    <property type="molecule type" value="Genomic_DNA"/>
</dbReference>
<evidence type="ECO:0000313" key="3">
    <source>
        <dbReference type="Proteomes" id="UP000231742"/>
    </source>
</evidence>
<dbReference type="InterPro" id="IPR000835">
    <property type="entry name" value="HTH_MarR-typ"/>
</dbReference>
<dbReference type="InterPro" id="IPR036390">
    <property type="entry name" value="WH_DNA-bd_sf"/>
</dbReference>
<organism evidence="2 3">
    <name type="scientific">Salinibacterium amurskyense</name>
    <dbReference type="NCBI Taxonomy" id="205941"/>
    <lineage>
        <taxon>Bacteria</taxon>
        <taxon>Bacillati</taxon>
        <taxon>Actinomycetota</taxon>
        <taxon>Actinomycetes</taxon>
        <taxon>Micrococcales</taxon>
        <taxon>Microbacteriaceae</taxon>
        <taxon>Salinibacterium</taxon>
    </lineage>
</organism>
<dbReference type="SUPFAM" id="SSF46785">
    <property type="entry name" value="Winged helix' DNA-binding domain"/>
    <property type="match status" value="1"/>
</dbReference>
<dbReference type="Gene3D" id="1.10.10.10">
    <property type="entry name" value="Winged helix-like DNA-binding domain superfamily/Winged helix DNA-binding domain"/>
    <property type="match status" value="1"/>
</dbReference>
<dbReference type="InterPro" id="IPR036388">
    <property type="entry name" value="WH-like_DNA-bd_sf"/>
</dbReference>
<name>A0A2M9D6B0_9MICO</name>
<dbReference type="RefSeq" id="WP_100387950.1">
    <property type="nucleotide sequence ID" value="NZ_BMZU01000001.1"/>
</dbReference>
<dbReference type="PROSITE" id="PS50995">
    <property type="entry name" value="HTH_MARR_2"/>
    <property type="match status" value="1"/>
</dbReference>
<dbReference type="Pfam" id="PF12802">
    <property type="entry name" value="MarR_2"/>
    <property type="match status" value="1"/>
</dbReference>
<accession>A0A2M9D6B0</accession>
<dbReference type="GO" id="GO:0003677">
    <property type="term" value="F:DNA binding"/>
    <property type="evidence" value="ECO:0007669"/>
    <property type="project" value="UniProtKB-KW"/>
</dbReference>
<dbReference type="PANTHER" id="PTHR33164">
    <property type="entry name" value="TRANSCRIPTIONAL REGULATOR, MARR FAMILY"/>
    <property type="match status" value="1"/>
</dbReference>
<reference evidence="2 3" key="1">
    <citation type="submission" date="2017-11" db="EMBL/GenBank/DDBJ databases">
        <title>Genomic Encyclopedia of Archaeal and Bacterial Type Strains, Phase II (KMG-II): From Individual Species to Whole Genera.</title>
        <authorList>
            <person name="Goeker M."/>
        </authorList>
    </citation>
    <scope>NUCLEOTIDE SEQUENCE [LARGE SCALE GENOMIC DNA]</scope>
    <source>
        <strain evidence="2 3">DSM 16400</strain>
    </source>
</reference>
<protein>
    <submittedName>
        <fullName evidence="2">DNA-binding MarR family transcriptional regulator</fullName>
    </submittedName>
</protein>
<dbReference type="PANTHER" id="PTHR33164:SF99">
    <property type="entry name" value="MARR FAMILY REGULATORY PROTEIN"/>
    <property type="match status" value="1"/>
</dbReference>
<gene>
    <name evidence="2" type="ORF">CLV85_0415</name>
</gene>
<dbReference type="SMART" id="SM00347">
    <property type="entry name" value="HTH_MARR"/>
    <property type="match status" value="1"/>
</dbReference>
<dbReference type="AlphaFoldDB" id="A0A2M9D6B0"/>